<evidence type="ECO:0000313" key="1">
    <source>
        <dbReference type="EMBL" id="KAF0912041.1"/>
    </source>
</evidence>
<sequence>MADEVAFETARKIIMHPLYTPGSSPWLDLKVFYVRVSNCEVDESMPDRLTLNHIPRLLIQSFR</sequence>
<reference evidence="1 2" key="1">
    <citation type="submission" date="2019-11" db="EMBL/GenBank/DDBJ databases">
        <title>Whole genome sequence of Oryza granulata.</title>
        <authorList>
            <person name="Li W."/>
        </authorList>
    </citation>
    <scope>NUCLEOTIDE SEQUENCE [LARGE SCALE GENOMIC DNA]</scope>
    <source>
        <strain evidence="2">cv. Menghai</strain>
        <tissue evidence="1">Leaf</tissue>
    </source>
</reference>
<name>A0A6G1DI21_9ORYZ</name>
<accession>A0A6G1DI21</accession>
<dbReference type="EMBL" id="SPHZ02000006">
    <property type="protein sequence ID" value="KAF0912041.1"/>
    <property type="molecule type" value="Genomic_DNA"/>
</dbReference>
<dbReference type="OrthoDB" id="2016101at2759"/>
<comment type="caution">
    <text evidence="1">The sequence shown here is derived from an EMBL/GenBank/DDBJ whole genome shotgun (WGS) entry which is preliminary data.</text>
</comment>
<keyword evidence="2" id="KW-1185">Reference proteome</keyword>
<dbReference type="AlphaFoldDB" id="A0A6G1DI21"/>
<protein>
    <submittedName>
        <fullName evidence="1">Uncharacterized protein</fullName>
    </submittedName>
</protein>
<gene>
    <name evidence="1" type="ORF">E2562_012957</name>
</gene>
<evidence type="ECO:0000313" key="2">
    <source>
        <dbReference type="Proteomes" id="UP000479710"/>
    </source>
</evidence>
<organism evidence="1 2">
    <name type="scientific">Oryza meyeriana var. granulata</name>
    <dbReference type="NCBI Taxonomy" id="110450"/>
    <lineage>
        <taxon>Eukaryota</taxon>
        <taxon>Viridiplantae</taxon>
        <taxon>Streptophyta</taxon>
        <taxon>Embryophyta</taxon>
        <taxon>Tracheophyta</taxon>
        <taxon>Spermatophyta</taxon>
        <taxon>Magnoliopsida</taxon>
        <taxon>Liliopsida</taxon>
        <taxon>Poales</taxon>
        <taxon>Poaceae</taxon>
        <taxon>BOP clade</taxon>
        <taxon>Oryzoideae</taxon>
        <taxon>Oryzeae</taxon>
        <taxon>Oryzinae</taxon>
        <taxon>Oryza</taxon>
        <taxon>Oryza meyeriana</taxon>
    </lineage>
</organism>
<proteinExistence type="predicted"/>
<dbReference type="Proteomes" id="UP000479710">
    <property type="component" value="Unassembled WGS sequence"/>
</dbReference>